<accession>A0A6L5XBD7</accession>
<sequence>MKEVVISTGAVNCYGSRVLTEGIDLTQYEKNPVLLWMHRRSWEPGAMPIGRVEGLRIEQDKLIGTPVFDQNDPFAKQIESKWENGFLRMVSASLEPLETSADASLILPGQSRETVTRSKLIEVSIVDIGGNDEALQLLGGDGKLLNLGAGEDAPELPLLHNHKEGEKANPAPESEPGEGEEPESGRHKNKPTNNFSKMIKEQLQMLGLPETATEEQATAALALMKQRADGAEALQLSAVTQAVDHAVAERKILADQRDHFINLGKTAGLDMLTATLATMHPQQKPTETINLSKDSAAGAGKAPKSYTKLSEVPEAERLELRKSNKPEYMRLFKAEYGMECPELGDE</sequence>
<dbReference type="AlphaFoldDB" id="A0A6L5XBD7"/>
<dbReference type="Proteomes" id="UP000483362">
    <property type="component" value="Unassembled WGS sequence"/>
</dbReference>
<comment type="caution">
    <text evidence="2">The sequence shown here is derived from an EMBL/GenBank/DDBJ whole genome shotgun (WGS) entry which is preliminary data.</text>
</comment>
<evidence type="ECO:0000313" key="3">
    <source>
        <dbReference type="Proteomes" id="UP000483362"/>
    </source>
</evidence>
<proteinExistence type="predicted"/>
<dbReference type="EMBL" id="VULT01000012">
    <property type="protein sequence ID" value="MSS17769.1"/>
    <property type="molecule type" value="Genomic_DNA"/>
</dbReference>
<keyword evidence="3" id="KW-1185">Reference proteome</keyword>
<dbReference type="RefSeq" id="WP_154326445.1">
    <property type="nucleotide sequence ID" value="NZ_CP045696.1"/>
</dbReference>
<feature type="compositionally biased region" description="Polar residues" evidence="1">
    <location>
        <begin position="281"/>
        <end position="293"/>
    </location>
</feature>
<feature type="region of interest" description="Disordered" evidence="1">
    <location>
        <begin position="281"/>
        <end position="310"/>
    </location>
</feature>
<evidence type="ECO:0008006" key="4">
    <source>
        <dbReference type="Google" id="ProtNLM"/>
    </source>
</evidence>
<feature type="region of interest" description="Disordered" evidence="1">
    <location>
        <begin position="163"/>
        <end position="193"/>
    </location>
</feature>
<protein>
    <recommendedName>
        <fullName evidence="4">Peptidase</fullName>
    </recommendedName>
</protein>
<gene>
    <name evidence="2" type="ORF">FYJ29_08380</name>
</gene>
<evidence type="ECO:0000256" key="1">
    <source>
        <dbReference type="SAM" id="MobiDB-lite"/>
    </source>
</evidence>
<evidence type="ECO:0000313" key="2">
    <source>
        <dbReference type="EMBL" id="MSS17769.1"/>
    </source>
</evidence>
<name>A0A6L5XBD7_9BACT</name>
<organism evidence="2 3">
    <name type="scientific">Sodaliphilus pleomorphus</name>
    <dbReference type="NCBI Taxonomy" id="2606626"/>
    <lineage>
        <taxon>Bacteria</taxon>
        <taxon>Pseudomonadati</taxon>
        <taxon>Bacteroidota</taxon>
        <taxon>Bacteroidia</taxon>
        <taxon>Bacteroidales</taxon>
        <taxon>Muribaculaceae</taxon>
        <taxon>Sodaliphilus</taxon>
    </lineage>
</organism>
<reference evidence="2 3" key="1">
    <citation type="submission" date="2019-08" db="EMBL/GenBank/DDBJ databases">
        <title>In-depth cultivation of the pig gut microbiome towards novel bacterial diversity and tailored functional studies.</title>
        <authorList>
            <person name="Wylensek D."/>
            <person name="Hitch T.C.A."/>
            <person name="Clavel T."/>
        </authorList>
    </citation>
    <scope>NUCLEOTIDE SEQUENCE [LARGE SCALE GENOMIC DNA]</scope>
    <source>
        <strain evidence="2 3">Oil-RF-744-WCA-WT-10</strain>
    </source>
</reference>